<evidence type="ECO:0000313" key="3">
    <source>
        <dbReference type="Proteomes" id="UP001247620"/>
    </source>
</evidence>
<feature type="transmembrane region" description="Helical" evidence="1">
    <location>
        <begin position="348"/>
        <end position="368"/>
    </location>
</feature>
<keyword evidence="1" id="KW-0472">Membrane</keyword>
<keyword evidence="1" id="KW-0812">Transmembrane</keyword>
<name>A0ABU1T8N4_9SPHI</name>
<feature type="transmembrane region" description="Helical" evidence="1">
    <location>
        <begin position="259"/>
        <end position="277"/>
    </location>
</feature>
<feature type="transmembrane region" description="Helical" evidence="1">
    <location>
        <begin position="225"/>
        <end position="247"/>
    </location>
</feature>
<accession>A0ABU1T8N4</accession>
<proteinExistence type="predicted"/>
<dbReference type="Proteomes" id="UP001247620">
    <property type="component" value="Unassembled WGS sequence"/>
</dbReference>
<feature type="transmembrane region" description="Helical" evidence="1">
    <location>
        <begin position="151"/>
        <end position="173"/>
    </location>
</feature>
<keyword evidence="1" id="KW-1133">Transmembrane helix</keyword>
<feature type="transmembrane region" description="Helical" evidence="1">
    <location>
        <begin position="112"/>
        <end position="130"/>
    </location>
</feature>
<protein>
    <recommendedName>
        <fullName evidence="4">DUF4153 domain-containing protein</fullName>
    </recommendedName>
</protein>
<evidence type="ECO:0000256" key="1">
    <source>
        <dbReference type="SAM" id="Phobius"/>
    </source>
</evidence>
<comment type="caution">
    <text evidence="2">The sequence shown here is derived from an EMBL/GenBank/DDBJ whole genome shotgun (WGS) entry which is preliminary data.</text>
</comment>
<gene>
    <name evidence="2" type="ORF">J2W55_001580</name>
</gene>
<reference evidence="2 3" key="1">
    <citation type="submission" date="2023-07" db="EMBL/GenBank/DDBJ databases">
        <title>Sorghum-associated microbial communities from plants grown in Nebraska, USA.</title>
        <authorList>
            <person name="Schachtman D."/>
        </authorList>
    </citation>
    <scope>NUCLEOTIDE SEQUENCE [LARGE SCALE GENOMIC DNA]</scope>
    <source>
        <strain evidence="2 3">3262</strain>
    </source>
</reference>
<feature type="transmembrane region" description="Helical" evidence="1">
    <location>
        <begin position="289"/>
        <end position="310"/>
    </location>
</feature>
<feature type="transmembrane region" description="Helical" evidence="1">
    <location>
        <begin position="322"/>
        <end position="341"/>
    </location>
</feature>
<evidence type="ECO:0008006" key="4">
    <source>
        <dbReference type="Google" id="ProtNLM"/>
    </source>
</evidence>
<dbReference type="EMBL" id="JAVDUU010000002">
    <property type="protein sequence ID" value="MDR6941738.1"/>
    <property type="molecule type" value="Genomic_DNA"/>
</dbReference>
<evidence type="ECO:0000313" key="2">
    <source>
        <dbReference type="EMBL" id="MDR6941738.1"/>
    </source>
</evidence>
<keyword evidence="3" id="KW-1185">Reference proteome</keyword>
<feature type="transmembrane region" description="Helical" evidence="1">
    <location>
        <begin position="185"/>
        <end position="204"/>
    </location>
</feature>
<organism evidence="2 3">
    <name type="scientific">Mucilaginibacter pocheonensis</name>
    <dbReference type="NCBI Taxonomy" id="398050"/>
    <lineage>
        <taxon>Bacteria</taxon>
        <taxon>Pseudomonadati</taxon>
        <taxon>Bacteroidota</taxon>
        <taxon>Sphingobacteriia</taxon>
        <taxon>Sphingobacteriales</taxon>
        <taxon>Sphingobacteriaceae</taxon>
        <taxon>Mucilaginibacter</taxon>
    </lineage>
</organism>
<dbReference type="InterPro" id="IPR025291">
    <property type="entry name" value="DUF4153"/>
</dbReference>
<feature type="transmembrane region" description="Helical" evidence="1">
    <location>
        <begin position="84"/>
        <end position="100"/>
    </location>
</feature>
<dbReference type="RefSeq" id="WP_310093882.1">
    <property type="nucleotide sequence ID" value="NZ_JAVDUU010000002.1"/>
</dbReference>
<sequence>MKFPSLKNLAEGAANTIKRYPFEVLFALAGTIAATTEVELRHLNRVHEGWCVRLIMIANLGLLLSLSATLFTQSIKITTSKRRIIKLIAAIFTASLIFIIDPSAREADYIRFFLMSLAGHLLVAFAAFTGKDQLQGFWQFNKTLFLRFLTSVLYGAVLFLGLAAAIGATNFLFNFNFEWDTYAVLWIWVVGMFTTIFFLAGVPVETHSLDDDQSYPKGLKIFTQYVLIPLSTVYVIILLAYEIKILITWNLPKGSVSNLILGYAVFGILSLLLVYPIREQAENKWLKTFARSFYFLLIPLLFLLFVAVGARVFKYGITEFRYFLILLACWLLFISVYFLLFKKQNIKLVPISLSILTLLAIYGPQSAFSVSMHSQRRIIIKFFEKNNAFKNGKLVPVDSSKISNKDGSRTVANLEYFISHYDLTPLQPYFNKNLTAVADSLGKLKSKGDYGLVGRYELRNEKSEWAKNYLGLHKFERYYSGYQDSIETQLAYQINAIGVARQIKGYELMFNVGYIFNAGNMGDTVSDKINGLIIQHVTLANEVCRLTINNETVKFNTQELAEKLIADPKKLETYRQKSAQYDYQRNYSIPADSVSLTGKTPHFEIKFEVSNMNFRLLKNKKPEVTSITFMYLIKQK</sequence>
<feature type="transmembrane region" description="Helical" evidence="1">
    <location>
        <begin position="50"/>
        <end position="72"/>
    </location>
</feature>
<dbReference type="Pfam" id="PF13687">
    <property type="entry name" value="DUF4153"/>
    <property type="match status" value="1"/>
</dbReference>